<reference evidence="10 11" key="1">
    <citation type="submission" date="2018-10" db="EMBL/GenBank/DDBJ databases">
        <title>Genome sequence of the corn leaf aphid (Rhopalosiphum maidis Fitch).</title>
        <authorList>
            <person name="Chen W."/>
            <person name="Shakir S."/>
            <person name="Bigham M."/>
            <person name="Fei Z."/>
            <person name="Jander G."/>
        </authorList>
    </citation>
    <scope>NUCLEOTIDE SEQUENCE [LARGE SCALE GENOMIC DNA]</scope>
    <source>
        <strain evidence="10 11">BTI</strain>
    </source>
</reference>
<evidence type="ECO:0000256" key="5">
    <source>
        <dbReference type="ARBA" id="ARBA00023004"/>
    </source>
</evidence>
<dbReference type="NCBIfam" id="TIGR04322">
    <property type="entry name" value="rSAM_QueE_Ecoli"/>
    <property type="match status" value="1"/>
</dbReference>
<dbReference type="GO" id="GO:0016840">
    <property type="term" value="F:carbon-nitrogen lyase activity"/>
    <property type="evidence" value="ECO:0007669"/>
    <property type="project" value="UniProtKB-UniRule"/>
</dbReference>
<dbReference type="EMBL" id="CP032759">
    <property type="protein sequence ID" value="AYN24659.1"/>
    <property type="molecule type" value="Genomic_DNA"/>
</dbReference>
<accession>A0A3G2I5U7</accession>
<proteinExistence type="inferred from homology"/>
<feature type="binding site" evidence="8">
    <location>
        <position position="94"/>
    </location>
    <ligand>
        <name>S-adenosyl-L-methionine</name>
        <dbReference type="ChEBI" id="CHEBI:59789"/>
    </ligand>
</feature>
<evidence type="ECO:0000256" key="7">
    <source>
        <dbReference type="ARBA" id="ARBA00023239"/>
    </source>
</evidence>
<feature type="binding site" evidence="8">
    <location>
        <begin position="12"/>
        <end position="14"/>
    </location>
    <ligand>
        <name>substrate</name>
    </ligand>
</feature>
<feature type="binding site" evidence="8">
    <location>
        <position position="31"/>
    </location>
    <ligand>
        <name>[4Fe-4S] cluster</name>
        <dbReference type="ChEBI" id="CHEBI:49883"/>
        <note>4Fe-4S-S-AdoMet</note>
    </ligand>
</feature>
<comment type="cofactor">
    <cofactor evidence="8">
        <name>Mg(2+)</name>
        <dbReference type="ChEBI" id="CHEBI:18420"/>
    </cofactor>
</comment>
<feature type="binding site" evidence="8">
    <location>
        <position position="92"/>
    </location>
    <ligand>
        <name>substrate</name>
    </ligand>
</feature>
<comment type="catalytic activity">
    <reaction evidence="8">
        <text>6-carboxy-5,6,7,8-tetrahydropterin + H(+) = 7-carboxy-7-carbaguanine + NH4(+)</text>
        <dbReference type="Rhea" id="RHEA:27974"/>
        <dbReference type="ChEBI" id="CHEBI:15378"/>
        <dbReference type="ChEBI" id="CHEBI:28938"/>
        <dbReference type="ChEBI" id="CHEBI:61032"/>
        <dbReference type="ChEBI" id="CHEBI:61036"/>
        <dbReference type="EC" id="4.3.99.3"/>
    </reaction>
</comment>
<dbReference type="SFLD" id="SFLDS00029">
    <property type="entry name" value="Radical_SAM"/>
    <property type="match status" value="1"/>
</dbReference>
<dbReference type="GO" id="GO:1904047">
    <property type="term" value="F:S-adenosyl-L-methionine binding"/>
    <property type="evidence" value="ECO:0007669"/>
    <property type="project" value="UniProtKB-UniRule"/>
</dbReference>
<comment type="pathway">
    <text evidence="8">Purine metabolism; 7-cyano-7-deazaguanine biosynthesis.</text>
</comment>
<evidence type="ECO:0000256" key="8">
    <source>
        <dbReference type="HAMAP-Rule" id="MF_00917"/>
    </source>
</evidence>
<dbReference type="SUPFAM" id="SSF102114">
    <property type="entry name" value="Radical SAM enzymes"/>
    <property type="match status" value="1"/>
</dbReference>
<evidence type="ECO:0000256" key="3">
    <source>
        <dbReference type="ARBA" id="ARBA00022723"/>
    </source>
</evidence>
<protein>
    <recommendedName>
        <fullName evidence="8">7-carboxy-7-deazaguanine synthase</fullName>
        <shortName evidence="8">CDG synthase</shortName>
        <ecNumber evidence="8">4.3.99.3</ecNumber>
    </recommendedName>
    <alternativeName>
        <fullName evidence="8">Queuosine biosynthesis protein QueE</fullName>
    </alternativeName>
</protein>
<dbReference type="GO" id="GO:0008616">
    <property type="term" value="P:tRNA queuosine(34) biosynthetic process"/>
    <property type="evidence" value="ECO:0007669"/>
    <property type="project" value="UniProtKB-UniRule"/>
</dbReference>
<feature type="binding site" evidence="8">
    <location>
        <position position="40"/>
    </location>
    <ligand>
        <name>Mg(2+)</name>
        <dbReference type="ChEBI" id="CHEBI:18420"/>
    </ligand>
</feature>
<comment type="function">
    <text evidence="8">Catalyzes the complex heterocyclic radical-mediated conversion of 6-carboxy-5,6,7,8-tetrahydropterin (CPH4) to 7-carboxy-7-deazaguanine (CDG), a step common to the biosynthetic pathways of all 7-deazapurine-containing compounds.</text>
</comment>
<evidence type="ECO:0000256" key="2">
    <source>
        <dbReference type="ARBA" id="ARBA00022691"/>
    </source>
</evidence>
<evidence type="ECO:0000256" key="4">
    <source>
        <dbReference type="ARBA" id="ARBA00022842"/>
    </source>
</evidence>
<dbReference type="OrthoDB" id="9792276at2"/>
<dbReference type="Gene3D" id="3.20.20.70">
    <property type="entry name" value="Aldolase class I"/>
    <property type="match status" value="1"/>
</dbReference>
<sequence>MYYPINEIFQTIQGEGYYTGTPSIFIRLQGCPVHCTWCDTKYTWQRSNQDQISYKKIIMKKESDRKWSYINVKEIILIIKTKKWTAKHIVITGGEPCLYNLLEITQELEKKGYKCQIETSGTELIRCSLKTWITLSPKMNKKVLDTSIFRSNEIKYPILKEEDLFYLESILKKIKNKKNNFIFLQPISQNKEALNICIKICLIKNWRLSVQIHKYLKIR</sequence>
<keyword evidence="7 8" id="KW-0456">Lyase</keyword>
<keyword evidence="6 8" id="KW-0411">Iron-sulfur</keyword>
<dbReference type="AlphaFoldDB" id="A0A3G2I5U7"/>
<feature type="binding site" evidence="8">
    <location>
        <position position="38"/>
    </location>
    <ligand>
        <name>[4Fe-4S] cluster</name>
        <dbReference type="ChEBI" id="CHEBI:49883"/>
        <note>4Fe-4S-S-AdoMet</note>
    </ligand>
</feature>
<comment type="caution">
    <text evidence="8">Lacks conserved residue(s) required for the propagation of feature annotation.</text>
</comment>
<name>A0A3G2I5U7_BUCRM</name>
<evidence type="ECO:0000256" key="1">
    <source>
        <dbReference type="ARBA" id="ARBA00022485"/>
    </source>
</evidence>
<comment type="subunit">
    <text evidence="8">Homodimer.</text>
</comment>
<comment type="similarity">
    <text evidence="8">Belongs to the radical SAM superfamily. 7-carboxy-7-deazaguanine synthase family.</text>
</comment>
<dbReference type="GO" id="GO:0051539">
    <property type="term" value="F:4 iron, 4 sulfur cluster binding"/>
    <property type="evidence" value="ECO:0007669"/>
    <property type="project" value="UniProtKB-UniRule"/>
</dbReference>
<dbReference type="InterPro" id="IPR024924">
    <property type="entry name" value="7-CO-7-deazaguanine_synth-like"/>
</dbReference>
<evidence type="ECO:0000313" key="10">
    <source>
        <dbReference type="EMBL" id="AYN24659.1"/>
    </source>
</evidence>
<dbReference type="PANTHER" id="PTHR42836">
    <property type="entry name" value="7-CARBOXY-7-DEAZAGUANINE SYNTHASE"/>
    <property type="match status" value="1"/>
</dbReference>
<dbReference type="RefSeq" id="WP_158361673.1">
    <property type="nucleotide sequence ID" value="NZ_CP032759.1"/>
</dbReference>
<keyword evidence="8" id="KW-0671">Queuosine biosynthesis</keyword>
<keyword evidence="5 8" id="KW-0408">Iron</keyword>
<dbReference type="Pfam" id="PF04055">
    <property type="entry name" value="Radical_SAM"/>
    <property type="match status" value="1"/>
</dbReference>
<comment type="cofactor">
    <cofactor evidence="8">
        <name>S-adenosyl-L-methionine</name>
        <dbReference type="ChEBI" id="CHEBI:59789"/>
    </cofactor>
    <text evidence="8">Binds 1 S-adenosyl-L-methionine per subunit.</text>
</comment>
<comment type="cofactor">
    <cofactor evidence="8">
        <name>[4Fe-4S] cluster</name>
        <dbReference type="ChEBI" id="CHEBI:49883"/>
    </cofactor>
    <text evidence="8">Binds 1 [4Fe-4S] cluster. The cluster is coordinated with 3 cysteines and an exchangeable S-adenosyl-L-methionine.</text>
</comment>
<organism evidence="10 11">
    <name type="scientific">Buchnera aphidicola subsp. Rhopalosiphum maidis</name>
    <dbReference type="NCBI Taxonomy" id="118109"/>
    <lineage>
        <taxon>Bacteria</taxon>
        <taxon>Pseudomonadati</taxon>
        <taxon>Pseudomonadota</taxon>
        <taxon>Gammaproteobacteria</taxon>
        <taxon>Enterobacterales</taxon>
        <taxon>Erwiniaceae</taxon>
        <taxon>Buchnera</taxon>
    </lineage>
</organism>
<feature type="binding site" evidence="8">
    <location>
        <position position="27"/>
    </location>
    <ligand>
        <name>substrate</name>
    </ligand>
</feature>
<dbReference type="PANTHER" id="PTHR42836:SF1">
    <property type="entry name" value="7-CARBOXY-7-DEAZAGUANINE SYNTHASE"/>
    <property type="match status" value="1"/>
</dbReference>
<feature type="binding site" evidence="8">
    <location>
        <begin position="136"/>
        <end position="138"/>
    </location>
    <ligand>
        <name>S-adenosyl-L-methionine</name>
        <dbReference type="ChEBI" id="CHEBI:59789"/>
    </ligand>
</feature>
<dbReference type="HAMAP" id="MF_00917">
    <property type="entry name" value="QueE"/>
    <property type="match status" value="1"/>
</dbReference>
<keyword evidence="2 8" id="KW-0949">S-adenosyl-L-methionine</keyword>
<dbReference type="EC" id="4.3.99.3" evidence="8"/>
<dbReference type="UniPathway" id="UPA00391"/>
<dbReference type="PROSITE" id="PS51918">
    <property type="entry name" value="RADICAL_SAM"/>
    <property type="match status" value="1"/>
</dbReference>
<evidence type="ECO:0000256" key="6">
    <source>
        <dbReference type="ARBA" id="ARBA00023014"/>
    </source>
</evidence>
<evidence type="ECO:0000313" key="11">
    <source>
        <dbReference type="Proteomes" id="UP000271533"/>
    </source>
</evidence>
<keyword evidence="1 8" id="KW-0004">4Fe-4S</keyword>
<dbReference type="GO" id="GO:0000287">
    <property type="term" value="F:magnesium ion binding"/>
    <property type="evidence" value="ECO:0007669"/>
    <property type="project" value="UniProtKB-UniRule"/>
</dbReference>
<keyword evidence="3 8" id="KW-0479">Metal-binding</keyword>
<evidence type="ECO:0000259" key="9">
    <source>
        <dbReference type="PROSITE" id="PS51918"/>
    </source>
</evidence>
<dbReference type="Proteomes" id="UP000271533">
    <property type="component" value="Chromosome"/>
</dbReference>
<dbReference type="InterPro" id="IPR027609">
    <property type="entry name" value="rSAM_QueE_proteobac"/>
</dbReference>
<gene>
    <name evidence="8 10" type="primary">queE</name>
    <name evidence="10" type="ORF">D8S97_01655</name>
</gene>
<dbReference type="InterPro" id="IPR058240">
    <property type="entry name" value="rSAM_sf"/>
</dbReference>
<dbReference type="InterPro" id="IPR007197">
    <property type="entry name" value="rSAM"/>
</dbReference>
<feature type="binding site" evidence="8">
    <location>
        <position position="35"/>
    </location>
    <ligand>
        <name>[4Fe-4S] cluster</name>
        <dbReference type="ChEBI" id="CHEBI:49883"/>
        <note>4Fe-4S-S-AdoMet</note>
    </ligand>
</feature>
<feature type="binding site" evidence="8">
    <location>
        <begin position="37"/>
        <end position="39"/>
    </location>
    <ligand>
        <name>S-adenosyl-L-methionine</name>
        <dbReference type="ChEBI" id="CHEBI:59789"/>
    </ligand>
</feature>
<dbReference type="PIRSF" id="PIRSF000370">
    <property type="entry name" value="QueE"/>
    <property type="match status" value="1"/>
</dbReference>
<keyword evidence="4 8" id="KW-0460">Magnesium</keyword>
<dbReference type="InterPro" id="IPR013785">
    <property type="entry name" value="Aldolase_TIM"/>
</dbReference>
<feature type="domain" description="Radical SAM core" evidence="9">
    <location>
        <begin position="18"/>
        <end position="219"/>
    </location>
</feature>